<dbReference type="EMBL" id="CP012605">
    <property type="protein sequence ID" value="ANH73856.1"/>
    <property type="molecule type" value="Genomic_DNA"/>
</dbReference>
<evidence type="ECO:0000313" key="1">
    <source>
        <dbReference type="EMBL" id="ANH73856.1"/>
    </source>
</evidence>
<reference evidence="1 2" key="1">
    <citation type="submission" date="2015-09" db="EMBL/GenBank/DDBJ databases">
        <authorList>
            <person name="Xu Y."/>
            <person name="Nagy A."/>
            <person name="Liu N.T."/>
            <person name="Nou X."/>
        </authorList>
    </citation>
    <scope>NUCLEOTIDE SEQUENCE [LARGE SCALE GENOMIC DNA]</scope>
    <source>
        <strain evidence="1 2">FC1138</strain>
    </source>
</reference>
<proteinExistence type="predicted"/>
<dbReference type="AlphaFoldDB" id="A0AAC9BHH1"/>
<name>A0AAC9BHH1_9RALS</name>
<accession>A0AAC9BHH1</accession>
<sequence length="37" mass="4128">MFGALAFRLCCLHGLVPAPLKNLVTCLVQMRIVIVRM</sequence>
<protein>
    <submittedName>
        <fullName evidence="1">Uncharacterized protein</fullName>
    </submittedName>
</protein>
<dbReference type="KEGG" id="rin:ACS15_0167"/>
<gene>
    <name evidence="1" type="ORF">ACS15_0167</name>
</gene>
<dbReference type="Proteomes" id="UP000077927">
    <property type="component" value="Chromosome 1"/>
</dbReference>
<evidence type="ECO:0000313" key="2">
    <source>
        <dbReference type="Proteomes" id="UP000077927"/>
    </source>
</evidence>
<organism evidence="1 2">
    <name type="scientific">Ralstonia insidiosa</name>
    <dbReference type="NCBI Taxonomy" id="190721"/>
    <lineage>
        <taxon>Bacteria</taxon>
        <taxon>Pseudomonadati</taxon>
        <taxon>Pseudomonadota</taxon>
        <taxon>Betaproteobacteria</taxon>
        <taxon>Burkholderiales</taxon>
        <taxon>Burkholderiaceae</taxon>
        <taxon>Ralstonia</taxon>
    </lineage>
</organism>